<dbReference type="Pfam" id="PF02882">
    <property type="entry name" value="THF_DHG_CYH_C"/>
    <property type="match status" value="1"/>
</dbReference>
<comment type="catalytic activity">
    <reaction evidence="12">
        <text>(6R)-5,10-methylene-5,6,7,8-tetrahydrofolate + NADP(+) = (6R)-5,10-methenyltetrahydrofolate + NADPH</text>
        <dbReference type="Rhea" id="RHEA:22812"/>
        <dbReference type="ChEBI" id="CHEBI:15636"/>
        <dbReference type="ChEBI" id="CHEBI:57455"/>
        <dbReference type="ChEBI" id="CHEBI:57783"/>
        <dbReference type="ChEBI" id="CHEBI:58349"/>
        <dbReference type="EC" id="1.5.1.5"/>
    </reaction>
</comment>
<dbReference type="SUPFAM" id="SSF51735">
    <property type="entry name" value="NAD(P)-binding Rossmann-fold domains"/>
    <property type="match status" value="1"/>
</dbReference>
<gene>
    <name evidence="12" type="primary">folD</name>
    <name evidence="16" type="ORF">BKA19_0054</name>
</gene>
<dbReference type="InterPro" id="IPR020630">
    <property type="entry name" value="THF_DH/CycHdrlase_cat_dom"/>
</dbReference>
<keyword evidence="6 12" id="KW-0378">Hydrolase</keyword>
<sequence length="359" mass="38196">MHRSLESDAAGRSIVQFPPARDPATVVAGRRRSATAASAGPAGRREHAGDERQTNPPMTTCAATLIDGNLAAEEIKEELRARVERLAASGVRPGLGTILVGDDPGSRSYVRGKHRDCADVGIESIRRELPADSTQKEVLRVVRELNEDPACSGFIVQLPLPPHMDMRVVLQAIDPDKDADGLHPVNLGRLVLDQPGTVPCTPQGILELLRRNEVPITGAQFCVIGCGTTVGRPLGLMLTRVTEHATVTMCHEATVDVAAHTRVADVVIAAAGVAHLVKPYWVKPGATVLSVGITRTVEGILGDVHPDVEGVAGKWTRATGGVGPMTRAMLLRNVVDLAERRAEQDRPSRSHADAVEHAG</sequence>
<proteinExistence type="inferred from homology"/>
<dbReference type="Gene3D" id="3.40.50.10860">
    <property type="entry name" value="Leucine Dehydrogenase, chain A, domain 1"/>
    <property type="match status" value="1"/>
</dbReference>
<evidence type="ECO:0000256" key="1">
    <source>
        <dbReference type="ARBA" id="ARBA00004777"/>
    </source>
</evidence>
<dbReference type="EMBL" id="SHKV01000001">
    <property type="protein sequence ID" value="RZU30438.1"/>
    <property type="molecule type" value="Genomic_DNA"/>
</dbReference>
<dbReference type="InterPro" id="IPR020631">
    <property type="entry name" value="THF_DH/CycHdrlase_NAD-bd_dom"/>
</dbReference>
<keyword evidence="9 12" id="KW-0368">Histidine biosynthesis</keyword>
<evidence type="ECO:0000256" key="10">
    <source>
        <dbReference type="ARBA" id="ARBA00023167"/>
    </source>
</evidence>
<feature type="compositionally biased region" description="Low complexity" evidence="13">
    <location>
        <begin position="24"/>
        <end position="42"/>
    </location>
</feature>
<feature type="compositionally biased region" description="Basic and acidic residues" evidence="13">
    <location>
        <begin position="43"/>
        <end position="53"/>
    </location>
</feature>
<dbReference type="Proteomes" id="UP000292507">
    <property type="component" value="Unassembled WGS sequence"/>
</dbReference>
<dbReference type="GO" id="GO:0005829">
    <property type="term" value="C:cytosol"/>
    <property type="evidence" value="ECO:0007669"/>
    <property type="project" value="TreeGrafter"/>
</dbReference>
<keyword evidence="7 12" id="KW-0521">NADP</keyword>
<evidence type="ECO:0000256" key="3">
    <source>
        <dbReference type="ARBA" id="ARBA00022563"/>
    </source>
</evidence>
<comment type="function">
    <text evidence="12">Catalyzes the oxidation of 5,10-methylenetetrahydrofolate to 5,10-methenyltetrahydrofolate and then the hydrolysis of 5,10-methenyltetrahydrofolate to 10-formyltetrahydrofolate.</text>
</comment>
<dbReference type="PANTHER" id="PTHR48099">
    <property type="entry name" value="C-1-TETRAHYDROFOLATE SYNTHASE, CYTOPLASMIC-RELATED"/>
    <property type="match status" value="1"/>
</dbReference>
<comment type="pathway">
    <text evidence="1 12">One-carbon metabolism; tetrahydrofolate interconversion.</text>
</comment>
<evidence type="ECO:0000313" key="16">
    <source>
        <dbReference type="EMBL" id="RZU30438.1"/>
    </source>
</evidence>
<name>A0A4Q7Y1R9_9ACTN</name>
<dbReference type="EC" id="1.5.1.5" evidence="12"/>
<dbReference type="HAMAP" id="MF_01576">
    <property type="entry name" value="THF_DHG_CYH"/>
    <property type="match status" value="1"/>
</dbReference>
<dbReference type="UniPathway" id="UPA00193"/>
<organism evidence="16 17">
    <name type="scientific">Blastococcus saxobsidens</name>
    <dbReference type="NCBI Taxonomy" id="138336"/>
    <lineage>
        <taxon>Bacteria</taxon>
        <taxon>Bacillati</taxon>
        <taxon>Actinomycetota</taxon>
        <taxon>Actinomycetes</taxon>
        <taxon>Geodermatophilales</taxon>
        <taxon>Geodermatophilaceae</taxon>
        <taxon>Blastococcus</taxon>
    </lineage>
</organism>
<evidence type="ECO:0000256" key="12">
    <source>
        <dbReference type="HAMAP-Rule" id="MF_01576"/>
    </source>
</evidence>
<evidence type="ECO:0000313" key="17">
    <source>
        <dbReference type="Proteomes" id="UP000292507"/>
    </source>
</evidence>
<dbReference type="CDD" id="cd01080">
    <property type="entry name" value="NAD_bind_m-THF_DH_Cyclohyd"/>
    <property type="match status" value="1"/>
</dbReference>
<comment type="catalytic activity">
    <reaction evidence="12">
        <text>(6R)-5,10-methenyltetrahydrofolate + H2O = (6R)-10-formyltetrahydrofolate + H(+)</text>
        <dbReference type="Rhea" id="RHEA:23700"/>
        <dbReference type="ChEBI" id="CHEBI:15377"/>
        <dbReference type="ChEBI" id="CHEBI:15378"/>
        <dbReference type="ChEBI" id="CHEBI:57455"/>
        <dbReference type="ChEBI" id="CHEBI:195366"/>
        <dbReference type="EC" id="3.5.4.9"/>
    </reaction>
</comment>
<dbReference type="SUPFAM" id="SSF53223">
    <property type="entry name" value="Aminoacid dehydrogenase-like, N-terminal domain"/>
    <property type="match status" value="1"/>
</dbReference>
<dbReference type="Gene3D" id="3.40.50.720">
    <property type="entry name" value="NAD(P)-binding Rossmann-like Domain"/>
    <property type="match status" value="1"/>
</dbReference>
<dbReference type="GO" id="GO:0004477">
    <property type="term" value="F:methenyltetrahydrofolate cyclohydrolase activity"/>
    <property type="evidence" value="ECO:0007669"/>
    <property type="project" value="UniProtKB-UniRule"/>
</dbReference>
<keyword evidence="8 12" id="KW-0560">Oxidoreductase</keyword>
<evidence type="ECO:0000259" key="15">
    <source>
        <dbReference type="Pfam" id="PF02882"/>
    </source>
</evidence>
<evidence type="ECO:0000256" key="2">
    <source>
        <dbReference type="ARBA" id="ARBA00011738"/>
    </source>
</evidence>
<feature type="binding site" evidence="12">
    <location>
        <begin position="225"/>
        <end position="227"/>
    </location>
    <ligand>
        <name>NADP(+)</name>
        <dbReference type="ChEBI" id="CHEBI:58349"/>
    </ligand>
</feature>
<evidence type="ECO:0000259" key="14">
    <source>
        <dbReference type="Pfam" id="PF00763"/>
    </source>
</evidence>
<keyword evidence="11 12" id="KW-0511">Multifunctional enzyme</keyword>
<evidence type="ECO:0000256" key="13">
    <source>
        <dbReference type="SAM" id="MobiDB-lite"/>
    </source>
</evidence>
<dbReference type="FunFam" id="3.40.50.10860:FF:000005">
    <property type="entry name" value="C-1-tetrahydrofolate synthase, cytoplasmic, putative"/>
    <property type="match status" value="1"/>
</dbReference>
<dbReference type="InterPro" id="IPR046346">
    <property type="entry name" value="Aminoacid_DH-like_N_sf"/>
</dbReference>
<dbReference type="EC" id="3.5.4.9" evidence="12"/>
<feature type="binding site" evidence="12">
    <location>
        <position position="293"/>
    </location>
    <ligand>
        <name>NADP(+)</name>
        <dbReference type="ChEBI" id="CHEBI:58349"/>
    </ligand>
</feature>
<evidence type="ECO:0000256" key="11">
    <source>
        <dbReference type="ARBA" id="ARBA00023268"/>
    </source>
</evidence>
<comment type="similarity">
    <text evidence="12">Belongs to the tetrahydrofolate dehydrogenase/cyclohydrolase family.</text>
</comment>
<protein>
    <recommendedName>
        <fullName evidence="12">Bifunctional protein FolD</fullName>
    </recommendedName>
    <domain>
        <recommendedName>
            <fullName evidence="12">Methylenetetrahydrofolate dehydrogenase</fullName>
            <ecNumber evidence="12">1.5.1.5</ecNumber>
        </recommendedName>
    </domain>
    <domain>
        <recommendedName>
            <fullName evidence="12">Methenyltetrahydrofolate cyclohydrolase</fullName>
            <ecNumber evidence="12">3.5.4.9</ecNumber>
        </recommendedName>
    </domain>
</protein>
<dbReference type="AlphaFoldDB" id="A0A4Q7Y1R9"/>
<dbReference type="NCBIfam" id="NF010789">
    <property type="entry name" value="PRK14193.1"/>
    <property type="match status" value="1"/>
</dbReference>
<feature type="domain" description="Tetrahydrofolate dehydrogenase/cyclohydrolase catalytic" evidence="14">
    <location>
        <begin position="66"/>
        <end position="180"/>
    </location>
</feature>
<feature type="region of interest" description="Disordered" evidence="13">
    <location>
        <begin position="340"/>
        <end position="359"/>
    </location>
</feature>
<dbReference type="GO" id="GO:0000105">
    <property type="term" value="P:L-histidine biosynthetic process"/>
    <property type="evidence" value="ECO:0007669"/>
    <property type="project" value="UniProtKB-KW"/>
</dbReference>
<evidence type="ECO:0000256" key="6">
    <source>
        <dbReference type="ARBA" id="ARBA00022801"/>
    </source>
</evidence>
<evidence type="ECO:0000256" key="5">
    <source>
        <dbReference type="ARBA" id="ARBA00022755"/>
    </source>
</evidence>
<dbReference type="InterPro" id="IPR036291">
    <property type="entry name" value="NAD(P)-bd_dom_sf"/>
</dbReference>
<evidence type="ECO:0000256" key="7">
    <source>
        <dbReference type="ARBA" id="ARBA00022857"/>
    </source>
</evidence>
<keyword evidence="17" id="KW-1185">Reference proteome</keyword>
<dbReference type="InterPro" id="IPR020867">
    <property type="entry name" value="THF_DH/CycHdrlase_CS"/>
</dbReference>
<comment type="caution">
    <text evidence="12">Lacks conserved residue(s) required for the propagation of feature annotation.</text>
</comment>
<keyword evidence="4 12" id="KW-0028">Amino-acid biosynthesis</keyword>
<evidence type="ECO:0000256" key="8">
    <source>
        <dbReference type="ARBA" id="ARBA00023002"/>
    </source>
</evidence>
<dbReference type="InterPro" id="IPR000672">
    <property type="entry name" value="THF_DH/CycHdrlase"/>
</dbReference>
<dbReference type="GO" id="GO:0009086">
    <property type="term" value="P:methionine biosynthetic process"/>
    <property type="evidence" value="ECO:0007669"/>
    <property type="project" value="UniProtKB-KW"/>
</dbReference>
<dbReference type="GO" id="GO:0035999">
    <property type="term" value="P:tetrahydrofolate interconversion"/>
    <property type="evidence" value="ECO:0007669"/>
    <property type="project" value="UniProtKB-UniRule"/>
</dbReference>
<dbReference type="PRINTS" id="PR00085">
    <property type="entry name" value="THFDHDRGNASE"/>
</dbReference>
<accession>A0A4Q7Y1R9</accession>
<keyword evidence="10 12" id="KW-0486">Methionine biosynthesis</keyword>
<comment type="caution">
    <text evidence="16">The sequence shown here is derived from an EMBL/GenBank/DDBJ whole genome shotgun (WGS) entry which is preliminary data.</text>
</comment>
<feature type="domain" description="Tetrahydrofolate dehydrogenase/cyclohydrolase NAD(P)-binding" evidence="15">
    <location>
        <begin position="199"/>
        <end position="341"/>
    </location>
</feature>
<dbReference type="GO" id="GO:0004488">
    <property type="term" value="F:methylenetetrahydrofolate dehydrogenase (NADP+) activity"/>
    <property type="evidence" value="ECO:0007669"/>
    <property type="project" value="UniProtKB-UniRule"/>
</dbReference>
<dbReference type="Pfam" id="PF00763">
    <property type="entry name" value="THF_DHG_CYH"/>
    <property type="match status" value="1"/>
</dbReference>
<keyword evidence="3 12" id="KW-0554">One-carbon metabolism</keyword>
<reference evidence="16 17" key="1">
    <citation type="submission" date="2019-02" db="EMBL/GenBank/DDBJ databases">
        <title>Sequencing the genomes of 1000 actinobacteria strains.</title>
        <authorList>
            <person name="Klenk H.-P."/>
        </authorList>
    </citation>
    <scope>NUCLEOTIDE SEQUENCE [LARGE SCALE GENOMIC DNA]</scope>
    <source>
        <strain evidence="16 17">DSM 44509</strain>
    </source>
</reference>
<comment type="subunit">
    <text evidence="2 12">Homodimer.</text>
</comment>
<dbReference type="PROSITE" id="PS00766">
    <property type="entry name" value="THF_DHG_CYH_1"/>
    <property type="match status" value="1"/>
</dbReference>
<evidence type="ECO:0000256" key="4">
    <source>
        <dbReference type="ARBA" id="ARBA00022605"/>
    </source>
</evidence>
<dbReference type="GO" id="GO:0006164">
    <property type="term" value="P:purine nucleotide biosynthetic process"/>
    <property type="evidence" value="ECO:0007669"/>
    <property type="project" value="UniProtKB-KW"/>
</dbReference>
<keyword evidence="5 12" id="KW-0658">Purine biosynthesis</keyword>
<dbReference type="PANTHER" id="PTHR48099:SF5">
    <property type="entry name" value="C-1-TETRAHYDROFOLATE SYNTHASE, CYTOPLASMIC"/>
    <property type="match status" value="1"/>
</dbReference>
<evidence type="ECO:0000256" key="9">
    <source>
        <dbReference type="ARBA" id="ARBA00023102"/>
    </source>
</evidence>
<feature type="region of interest" description="Disordered" evidence="13">
    <location>
        <begin position="1"/>
        <end position="59"/>
    </location>
</feature>